<sequence length="58" mass="6703">MRRGICKNVNIFSEVVLIALMMQALKLYELHWSFGLYVSGLLLLICIKLVEDFILFAL</sequence>
<reference evidence="2 3" key="1">
    <citation type="journal article" date="2018" name="Science">
        <title>The opium poppy genome and morphinan production.</title>
        <authorList>
            <person name="Guo L."/>
            <person name="Winzer T."/>
            <person name="Yang X."/>
            <person name="Li Y."/>
            <person name="Ning Z."/>
            <person name="He Z."/>
            <person name="Teodor R."/>
            <person name="Lu Y."/>
            <person name="Bowser T.A."/>
            <person name="Graham I.A."/>
            <person name="Ye K."/>
        </authorList>
    </citation>
    <scope>NUCLEOTIDE SEQUENCE [LARGE SCALE GENOMIC DNA]</scope>
    <source>
        <strain evidence="3">cv. HN1</strain>
        <tissue evidence="2">Leaves</tissue>
    </source>
</reference>
<dbReference type="EMBL" id="CM010717">
    <property type="protein sequence ID" value="RZC54020.1"/>
    <property type="molecule type" value="Genomic_DNA"/>
</dbReference>
<dbReference type="Gramene" id="RZC54020">
    <property type="protein sequence ID" value="RZC54020"/>
    <property type="gene ID" value="C5167_012894"/>
</dbReference>
<dbReference type="Proteomes" id="UP000316621">
    <property type="component" value="Chromosome 3"/>
</dbReference>
<keyword evidence="1" id="KW-0472">Membrane</keyword>
<evidence type="ECO:0000313" key="2">
    <source>
        <dbReference type="EMBL" id="RZC54020.1"/>
    </source>
</evidence>
<keyword evidence="1" id="KW-1133">Transmembrane helix</keyword>
<evidence type="ECO:0000256" key="1">
    <source>
        <dbReference type="SAM" id="Phobius"/>
    </source>
</evidence>
<name>A0A4Y7J1T6_PAPSO</name>
<proteinExistence type="predicted"/>
<feature type="transmembrane region" description="Helical" evidence="1">
    <location>
        <begin position="34"/>
        <end position="57"/>
    </location>
</feature>
<keyword evidence="1" id="KW-0812">Transmembrane</keyword>
<dbReference type="AlphaFoldDB" id="A0A4Y7J1T6"/>
<evidence type="ECO:0000313" key="3">
    <source>
        <dbReference type="Proteomes" id="UP000316621"/>
    </source>
</evidence>
<accession>A0A4Y7J1T6</accession>
<protein>
    <submittedName>
        <fullName evidence="2">Uncharacterized protein</fullName>
    </submittedName>
</protein>
<keyword evidence="3" id="KW-1185">Reference proteome</keyword>
<gene>
    <name evidence="2" type="ORF">C5167_012894</name>
</gene>
<organism evidence="2 3">
    <name type="scientific">Papaver somniferum</name>
    <name type="common">Opium poppy</name>
    <dbReference type="NCBI Taxonomy" id="3469"/>
    <lineage>
        <taxon>Eukaryota</taxon>
        <taxon>Viridiplantae</taxon>
        <taxon>Streptophyta</taxon>
        <taxon>Embryophyta</taxon>
        <taxon>Tracheophyta</taxon>
        <taxon>Spermatophyta</taxon>
        <taxon>Magnoliopsida</taxon>
        <taxon>Ranunculales</taxon>
        <taxon>Papaveraceae</taxon>
        <taxon>Papaveroideae</taxon>
        <taxon>Papaver</taxon>
    </lineage>
</organism>